<dbReference type="EMBL" id="CP036274">
    <property type="protein sequence ID" value="QDU27825.1"/>
    <property type="molecule type" value="Genomic_DNA"/>
</dbReference>
<dbReference type="InterPro" id="IPR044543">
    <property type="entry name" value="YHJQ-like"/>
</dbReference>
<dbReference type="RefSeq" id="WP_145089092.1">
    <property type="nucleotide sequence ID" value="NZ_CP036274.1"/>
</dbReference>
<dbReference type="CDD" id="cd08026">
    <property type="entry name" value="DUF326"/>
    <property type="match status" value="1"/>
</dbReference>
<proteinExistence type="predicted"/>
<dbReference type="KEGG" id="aagg:ETAA8_29160"/>
<dbReference type="AlphaFoldDB" id="A0A517YC59"/>
<dbReference type="Pfam" id="PF03860">
    <property type="entry name" value="Csp"/>
    <property type="match status" value="1"/>
</dbReference>
<keyword evidence="3" id="KW-1185">Reference proteome</keyword>
<sequence length="159" mass="16561" precursor="true">MIGRREFTVASLTAAALAAMQNSGSAQAPATKPGPSAENNHAHADMNDACAKACSDCQRECDSCAAHCARQLEAGKKDHAKTLAFCHDCAAFCATAASIVARSGPLAALICKACVDACAMCAKECEKFADDKHMKECAAECRKCEKACKDMVAHAGHAH</sequence>
<feature type="signal peptide" evidence="1">
    <location>
        <begin position="1"/>
        <end position="28"/>
    </location>
</feature>
<dbReference type="OrthoDB" id="289681at2"/>
<name>A0A517YC59_9BACT</name>
<gene>
    <name evidence="2" type="ORF">ETAA8_29160</name>
</gene>
<dbReference type="PANTHER" id="PTHR37310">
    <property type="entry name" value="CYTOPLASMIC PROTEIN-RELATED"/>
    <property type="match status" value="1"/>
</dbReference>
<evidence type="ECO:0000313" key="3">
    <source>
        <dbReference type="Proteomes" id="UP000315017"/>
    </source>
</evidence>
<reference evidence="2 3" key="1">
    <citation type="submission" date="2019-02" db="EMBL/GenBank/DDBJ databases">
        <title>Deep-cultivation of Planctomycetes and their phenomic and genomic characterization uncovers novel biology.</title>
        <authorList>
            <person name="Wiegand S."/>
            <person name="Jogler M."/>
            <person name="Boedeker C."/>
            <person name="Pinto D."/>
            <person name="Vollmers J."/>
            <person name="Rivas-Marin E."/>
            <person name="Kohn T."/>
            <person name="Peeters S.H."/>
            <person name="Heuer A."/>
            <person name="Rast P."/>
            <person name="Oberbeckmann S."/>
            <person name="Bunk B."/>
            <person name="Jeske O."/>
            <person name="Meyerdierks A."/>
            <person name="Storesund J.E."/>
            <person name="Kallscheuer N."/>
            <person name="Luecker S."/>
            <person name="Lage O.M."/>
            <person name="Pohl T."/>
            <person name="Merkel B.J."/>
            <person name="Hornburger P."/>
            <person name="Mueller R.-W."/>
            <person name="Bruemmer F."/>
            <person name="Labrenz M."/>
            <person name="Spormann A.M."/>
            <person name="Op den Camp H."/>
            <person name="Overmann J."/>
            <person name="Amann R."/>
            <person name="Jetten M.S.M."/>
            <person name="Mascher T."/>
            <person name="Medema M.H."/>
            <person name="Devos D.P."/>
            <person name="Kaster A.-K."/>
            <person name="Ovreas L."/>
            <person name="Rohde M."/>
            <person name="Galperin M.Y."/>
            <person name="Jogler C."/>
        </authorList>
    </citation>
    <scope>NUCLEOTIDE SEQUENCE [LARGE SCALE GENOMIC DNA]</scope>
    <source>
        <strain evidence="2 3">ETA_A8</strain>
    </source>
</reference>
<organism evidence="2 3">
    <name type="scientific">Anatilimnocola aggregata</name>
    <dbReference type="NCBI Taxonomy" id="2528021"/>
    <lineage>
        <taxon>Bacteria</taxon>
        <taxon>Pseudomonadati</taxon>
        <taxon>Planctomycetota</taxon>
        <taxon>Planctomycetia</taxon>
        <taxon>Pirellulales</taxon>
        <taxon>Pirellulaceae</taxon>
        <taxon>Anatilimnocola</taxon>
    </lineage>
</organism>
<dbReference type="PANTHER" id="PTHR37310:SF1">
    <property type="entry name" value="CYTOPLASMIC PROTEIN"/>
    <property type="match status" value="1"/>
</dbReference>
<evidence type="ECO:0000256" key="1">
    <source>
        <dbReference type="SAM" id="SignalP"/>
    </source>
</evidence>
<dbReference type="Gene3D" id="1.20.1270.360">
    <property type="match status" value="1"/>
</dbReference>
<evidence type="ECO:0000313" key="2">
    <source>
        <dbReference type="EMBL" id="QDU27825.1"/>
    </source>
</evidence>
<dbReference type="Proteomes" id="UP000315017">
    <property type="component" value="Chromosome"/>
</dbReference>
<evidence type="ECO:0008006" key="4">
    <source>
        <dbReference type="Google" id="ProtNLM"/>
    </source>
</evidence>
<feature type="chain" id="PRO_5021917602" description="Four-helix bundle copper-binding protein" evidence="1">
    <location>
        <begin position="29"/>
        <end position="159"/>
    </location>
</feature>
<dbReference type="InterPro" id="IPR005560">
    <property type="entry name" value="Csp_YhjQ"/>
</dbReference>
<accession>A0A517YC59</accession>
<keyword evidence="1" id="KW-0732">Signal</keyword>
<protein>
    <recommendedName>
        <fullName evidence="4">Four-helix bundle copper-binding protein</fullName>
    </recommendedName>
</protein>